<keyword evidence="2" id="KW-0732">Signal</keyword>
<accession>A0A7K1FMS8</accession>
<dbReference type="PROSITE" id="PS51257">
    <property type="entry name" value="PROKAR_LIPOPROTEIN"/>
    <property type="match status" value="1"/>
</dbReference>
<evidence type="ECO:0000256" key="2">
    <source>
        <dbReference type="SAM" id="SignalP"/>
    </source>
</evidence>
<dbReference type="Proteomes" id="UP000460221">
    <property type="component" value="Unassembled WGS sequence"/>
</dbReference>
<dbReference type="AlphaFoldDB" id="A0A7K1FMS8"/>
<dbReference type="Gene3D" id="2.60.40.420">
    <property type="entry name" value="Cupredoxins - blue copper proteins"/>
    <property type="match status" value="1"/>
</dbReference>
<evidence type="ECO:0000256" key="1">
    <source>
        <dbReference type="SAM" id="MobiDB-lite"/>
    </source>
</evidence>
<feature type="signal peptide" evidence="2">
    <location>
        <begin position="1"/>
        <end position="21"/>
    </location>
</feature>
<name>A0A7K1FMS8_9ACTN</name>
<sequence>MMSPKRHALTAVAALCLALTAGCGSDSGGAGTTTPAPTSTSASVAPAGQGAPRVTDKADNAGISLTAGADAFTPAAVAIPVGGTVTIKVGDGAEHEIIVGTEAPFTLAAGDTKIFAFDSPGTFDIGDIRTKAQAVVTVG</sequence>
<reference evidence="3 4" key="1">
    <citation type="submission" date="2019-11" db="EMBL/GenBank/DDBJ databases">
        <authorList>
            <person name="Jiang L.-Q."/>
        </authorList>
    </citation>
    <scope>NUCLEOTIDE SEQUENCE [LARGE SCALE GENOMIC DNA]</scope>
    <source>
        <strain evidence="3 4">YIM 132087</strain>
    </source>
</reference>
<evidence type="ECO:0000313" key="3">
    <source>
        <dbReference type="EMBL" id="MTD15472.1"/>
    </source>
</evidence>
<feature type="region of interest" description="Disordered" evidence="1">
    <location>
        <begin position="27"/>
        <end position="56"/>
    </location>
</feature>
<evidence type="ECO:0008006" key="5">
    <source>
        <dbReference type="Google" id="ProtNLM"/>
    </source>
</evidence>
<dbReference type="InterPro" id="IPR008972">
    <property type="entry name" value="Cupredoxin"/>
</dbReference>
<dbReference type="SUPFAM" id="SSF49503">
    <property type="entry name" value="Cupredoxins"/>
    <property type="match status" value="1"/>
</dbReference>
<gene>
    <name evidence="3" type="ORF">GIS00_16170</name>
</gene>
<feature type="compositionally biased region" description="Low complexity" evidence="1">
    <location>
        <begin position="32"/>
        <end position="48"/>
    </location>
</feature>
<dbReference type="RefSeq" id="WP_154769471.1">
    <property type="nucleotide sequence ID" value="NZ_WLYK01000006.1"/>
</dbReference>
<feature type="chain" id="PRO_5038525883" description="EfeO-type cupredoxin-like domain-containing protein" evidence="2">
    <location>
        <begin position="22"/>
        <end position="139"/>
    </location>
</feature>
<proteinExistence type="predicted"/>
<keyword evidence="4" id="KW-1185">Reference proteome</keyword>
<protein>
    <recommendedName>
        <fullName evidence="5">EfeO-type cupredoxin-like domain-containing protein</fullName>
    </recommendedName>
</protein>
<evidence type="ECO:0000313" key="4">
    <source>
        <dbReference type="Proteomes" id="UP000460221"/>
    </source>
</evidence>
<comment type="caution">
    <text evidence="3">The sequence shown here is derived from an EMBL/GenBank/DDBJ whole genome shotgun (WGS) entry which is preliminary data.</text>
</comment>
<dbReference type="EMBL" id="WLYK01000006">
    <property type="protein sequence ID" value="MTD15472.1"/>
    <property type="molecule type" value="Genomic_DNA"/>
</dbReference>
<organism evidence="3 4">
    <name type="scientific">Nakamurella alba</name>
    <dbReference type="NCBI Taxonomy" id="2665158"/>
    <lineage>
        <taxon>Bacteria</taxon>
        <taxon>Bacillati</taxon>
        <taxon>Actinomycetota</taxon>
        <taxon>Actinomycetes</taxon>
        <taxon>Nakamurellales</taxon>
        <taxon>Nakamurellaceae</taxon>
        <taxon>Nakamurella</taxon>
    </lineage>
</organism>